<evidence type="ECO:0000256" key="3">
    <source>
        <dbReference type="ARBA" id="ARBA00021237"/>
    </source>
</evidence>
<dbReference type="RefSeq" id="WP_247202055.1">
    <property type="nucleotide sequence ID" value="NZ_JALKCG010000007.1"/>
</dbReference>
<dbReference type="Proteomes" id="UP001202867">
    <property type="component" value="Unassembled WGS sequence"/>
</dbReference>
<evidence type="ECO:0000256" key="10">
    <source>
        <dbReference type="ARBA" id="ARBA00023288"/>
    </source>
</evidence>
<dbReference type="Pfam" id="PF17090">
    <property type="entry name" value="Ytca"/>
    <property type="match status" value="1"/>
</dbReference>
<evidence type="ECO:0000256" key="2">
    <source>
        <dbReference type="ARBA" id="ARBA00008208"/>
    </source>
</evidence>
<keyword evidence="9" id="KW-0564">Palmitate</keyword>
<evidence type="ECO:0000256" key="8">
    <source>
        <dbReference type="ARBA" id="ARBA00023136"/>
    </source>
</evidence>
<keyword evidence="8 11" id="KW-0472">Membrane</keyword>
<keyword evidence="7 11" id="KW-1133">Transmembrane helix</keyword>
<evidence type="ECO:0000256" key="4">
    <source>
        <dbReference type="ARBA" id="ARBA00022475"/>
    </source>
</evidence>
<evidence type="ECO:0000256" key="9">
    <source>
        <dbReference type="ARBA" id="ARBA00023139"/>
    </source>
</evidence>
<evidence type="ECO:0000313" key="12">
    <source>
        <dbReference type="EMBL" id="MCK0209557.1"/>
    </source>
</evidence>
<dbReference type="PROSITE" id="PS51257">
    <property type="entry name" value="PROKAR_LIPOPROTEIN"/>
    <property type="match status" value="1"/>
</dbReference>
<evidence type="ECO:0000313" key="13">
    <source>
        <dbReference type="Proteomes" id="UP001202867"/>
    </source>
</evidence>
<protein>
    <recommendedName>
        <fullName evidence="3">Uncharacterized protein YtcA</fullName>
    </recommendedName>
</protein>
<evidence type="ECO:0000256" key="5">
    <source>
        <dbReference type="ARBA" id="ARBA00022692"/>
    </source>
</evidence>
<keyword evidence="4" id="KW-1003">Cell membrane</keyword>
<sequence>MVRAALAIGSTLGVSGCAPLGAPTVAMFGAYFPSWLASALVGILGAVLVRLVFIRAGIDDAIPVRLPVYVCIAFGIGFLFSHLGFGR</sequence>
<keyword evidence="5 11" id="KW-0812">Transmembrane</keyword>
<dbReference type="InterPro" id="IPR031381">
    <property type="entry name" value="YtcA"/>
</dbReference>
<feature type="transmembrane region" description="Helical" evidence="11">
    <location>
        <begin position="66"/>
        <end position="85"/>
    </location>
</feature>
<name>A0ABT0DQI8_9HYPH</name>
<keyword evidence="13" id="KW-1185">Reference proteome</keyword>
<keyword evidence="10 12" id="KW-0449">Lipoprotein</keyword>
<accession>A0ABT0DQI8</accession>
<evidence type="ECO:0000256" key="7">
    <source>
        <dbReference type="ARBA" id="ARBA00022989"/>
    </source>
</evidence>
<feature type="transmembrane region" description="Helical" evidence="11">
    <location>
        <begin position="35"/>
        <end position="54"/>
    </location>
</feature>
<evidence type="ECO:0000256" key="6">
    <source>
        <dbReference type="ARBA" id="ARBA00022729"/>
    </source>
</evidence>
<evidence type="ECO:0000256" key="11">
    <source>
        <dbReference type="SAM" id="Phobius"/>
    </source>
</evidence>
<reference evidence="12 13" key="1">
    <citation type="submission" date="2022-04" db="EMBL/GenBank/DDBJ databases">
        <authorList>
            <person name="Grouzdev D.S."/>
            <person name="Pantiukh K.S."/>
            <person name="Krutkina M.S."/>
        </authorList>
    </citation>
    <scope>NUCLEOTIDE SEQUENCE [LARGE SCALE GENOMIC DNA]</scope>
    <source>
        <strain evidence="12 13">Jip08</strain>
    </source>
</reference>
<reference evidence="13" key="2">
    <citation type="submission" date="2023-07" db="EMBL/GenBank/DDBJ databases">
        <title>Ancylobacter moscoviensis sp. nov., facultatively methylotrophic bacteria from activated sludge and the reclassification of Starkeya novella (Starkey 1934) Kelly et al. 2000 as Ancylobacter novellus comb. nov., Starkeya koreensis Im et al. 2006 as Ancylobacter koreensis comb.nov., Angulomicrobium tetraedrale Vasil'eva et al. 1986 as Ancylobacter tetraedralis comb. nov., Angulomicrobium amanitiforme Fritz et al. 2004 as Ancylobacter amanitiformis comb. nov. and Methylorhabdus multivorans Doronina et al. 1996 as Ancylobacter multivorans comb. nov. and emended description of the genus Ancylobacter.</title>
        <authorList>
            <person name="Doronina N."/>
            <person name="Chemodurova A."/>
            <person name="Grouzdev D."/>
            <person name="Koziaeva V."/>
            <person name="Shi W."/>
            <person name="Wu L."/>
            <person name="Kaparullina E."/>
        </authorList>
    </citation>
    <scope>NUCLEOTIDE SEQUENCE [LARGE SCALE GENOMIC DNA]</scope>
    <source>
        <strain evidence="13">Jip08</strain>
    </source>
</reference>
<dbReference type="EMBL" id="JALKCG010000007">
    <property type="protein sequence ID" value="MCK0209557.1"/>
    <property type="molecule type" value="Genomic_DNA"/>
</dbReference>
<gene>
    <name evidence="12" type="ORF">MWN33_16115</name>
</gene>
<comment type="similarity">
    <text evidence="2">Belongs to the YtcA family.</text>
</comment>
<organism evidence="12 13">
    <name type="scientific">Ancylobacter koreensis</name>
    <dbReference type="NCBI Taxonomy" id="266121"/>
    <lineage>
        <taxon>Bacteria</taxon>
        <taxon>Pseudomonadati</taxon>
        <taxon>Pseudomonadota</taxon>
        <taxon>Alphaproteobacteria</taxon>
        <taxon>Hyphomicrobiales</taxon>
        <taxon>Xanthobacteraceae</taxon>
        <taxon>Ancylobacter</taxon>
    </lineage>
</organism>
<comment type="caution">
    <text evidence="12">The sequence shown here is derived from an EMBL/GenBank/DDBJ whole genome shotgun (WGS) entry which is preliminary data.</text>
</comment>
<proteinExistence type="inferred from homology"/>
<keyword evidence="6" id="KW-0732">Signal</keyword>
<evidence type="ECO:0000256" key="1">
    <source>
        <dbReference type="ARBA" id="ARBA00004141"/>
    </source>
</evidence>
<comment type="subcellular location">
    <subcellularLocation>
        <location evidence="1">Membrane</location>
        <topology evidence="1">Multi-pass membrane protein</topology>
    </subcellularLocation>
</comment>